<sequence>MKRLMVIILSMIMFMCFTSSVLAKDMDSEYTITQIPFNTRDGVKIQLQLNLPKDVPDIVELYSHGMTVQRLNETICILVFPMKNIVDHYQLIVKCSDPVFLILIEIIGGNQRFWIYSNEKPVEVTKEKAQDFLVLQFGKEREEIEKINPYGGN</sequence>
<reference evidence="1" key="1">
    <citation type="submission" date="2020-03" db="EMBL/GenBank/DDBJ databases">
        <title>The deep terrestrial virosphere.</title>
        <authorList>
            <person name="Holmfeldt K."/>
            <person name="Nilsson E."/>
            <person name="Simone D."/>
            <person name="Lopez-Fernandez M."/>
            <person name="Wu X."/>
            <person name="de Brujin I."/>
            <person name="Lundin D."/>
            <person name="Andersson A."/>
            <person name="Bertilsson S."/>
            <person name="Dopson M."/>
        </authorList>
    </citation>
    <scope>NUCLEOTIDE SEQUENCE</scope>
    <source>
        <strain evidence="2">MM415A00842</strain>
        <strain evidence="1">MM415B00852</strain>
    </source>
</reference>
<dbReference type="AlphaFoldDB" id="A0A6M3IY20"/>
<evidence type="ECO:0000313" key="2">
    <source>
        <dbReference type="EMBL" id="QJA79693.1"/>
    </source>
</evidence>
<accession>A0A6M3IY20</accession>
<proteinExistence type="predicted"/>
<dbReference type="EMBL" id="MT142391">
    <property type="protein sequence ID" value="QJA79693.1"/>
    <property type="molecule type" value="Genomic_DNA"/>
</dbReference>
<organism evidence="1">
    <name type="scientific">viral metagenome</name>
    <dbReference type="NCBI Taxonomy" id="1070528"/>
    <lineage>
        <taxon>unclassified sequences</taxon>
        <taxon>metagenomes</taxon>
        <taxon>organismal metagenomes</taxon>
    </lineage>
</organism>
<dbReference type="EMBL" id="MT141457">
    <property type="protein sequence ID" value="QJA61911.1"/>
    <property type="molecule type" value="Genomic_DNA"/>
</dbReference>
<protein>
    <submittedName>
        <fullName evidence="1">Uncharacterized protein</fullName>
    </submittedName>
</protein>
<evidence type="ECO:0000313" key="1">
    <source>
        <dbReference type="EMBL" id="QJA61911.1"/>
    </source>
</evidence>
<gene>
    <name evidence="2" type="ORF">MM415A00842_0004</name>
    <name evidence="1" type="ORF">MM415B00852_0004</name>
</gene>
<name>A0A6M3IY20_9ZZZZ</name>